<reference evidence="2 3" key="1">
    <citation type="submission" date="2015-02" db="EMBL/GenBank/DDBJ databases">
        <authorList>
            <person name="Slaby B."/>
            <person name="Hentschel U."/>
        </authorList>
    </citation>
    <scope>NUCLEOTIDE SEQUENCE [LARGE SCALE GENOMIC DNA]</scope>
    <source>
        <strain evidence="2">15L</strain>
    </source>
</reference>
<evidence type="ECO:0000313" key="2">
    <source>
        <dbReference type="EMBL" id="KKZ10264.1"/>
    </source>
</evidence>
<proteinExistence type="predicted"/>
<feature type="transmembrane region" description="Helical" evidence="1">
    <location>
        <begin position="58"/>
        <end position="75"/>
    </location>
</feature>
<feature type="transmembrane region" description="Helical" evidence="1">
    <location>
        <begin position="29"/>
        <end position="46"/>
    </location>
</feature>
<protein>
    <submittedName>
        <fullName evidence="2">Uncharacterized protein</fullName>
    </submittedName>
</protein>
<dbReference type="EMBL" id="JYFQ01000194">
    <property type="protein sequence ID" value="KKZ10264.1"/>
    <property type="molecule type" value="Genomic_DNA"/>
</dbReference>
<name>A0A0G8ARZ0_9SYNE</name>
<sequence>MGIAAYGGYLLLFFPLESTYRLMKFNATLLYPLAVWGALPLVLALHRWTTKQSPSTRLVFNLLVVFHIACHRAAVGNLGT</sequence>
<dbReference type="AlphaFoldDB" id="A0A0G8ARZ0"/>
<evidence type="ECO:0000313" key="3">
    <source>
        <dbReference type="Proteomes" id="UP000035037"/>
    </source>
</evidence>
<organism evidence="2 3">
    <name type="scientific">Candidatus Synechococcus spongiarum 15L</name>
    <dbReference type="NCBI Taxonomy" id="1608419"/>
    <lineage>
        <taxon>Bacteria</taxon>
        <taxon>Bacillati</taxon>
        <taxon>Cyanobacteriota</taxon>
        <taxon>Cyanophyceae</taxon>
        <taxon>Synechococcales</taxon>
        <taxon>Synechococcaceae</taxon>
        <taxon>Synechococcus</taxon>
    </lineage>
</organism>
<keyword evidence="1" id="KW-0812">Transmembrane</keyword>
<keyword evidence="1" id="KW-0472">Membrane</keyword>
<accession>A0A0G8ARZ0</accession>
<comment type="caution">
    <text evidence="2">The sequence shown here is derived from an EMBL/GenBank/DDBJ whole genome shotgun (WGS) entry which is preliminary data.</text>
</comment>
<keyword evidence="1" id="KW-1133">Transmembrane helix</keyword>
<dbReference type="PATRIC" id="fig|1608419.3.peg.1066"/>
<gene>
    <name evidence="2" type="ORF">TQ37_09030</name>
</gene>
<reference evidence="2 3" key="2">
    <citation type="submission" date="2015-05" db="EMBL/GenBank/DDBJ databases">
        <title>Lifestyle Evolution in Cyanobacterial Symbionts of Sponges.</title>
        <authorList>
            <person name="Burgsdorf I."/>
            <person name="Slaby B.M."/>
            <person name="Handley K.M."/>
            <person name="Haber M."/>
            <person name="Blom J."/>
            <person name="Marshall C.W."/>
            <person name="Gilbert J.A."/>
            <person name="Hentschel U."/>
            <person name="Steindler L."/>
        </authorList>
    </citation>
    <scope>NUCLEOTIDE SEQUENCE [LARGE SCALE GENOMIC DNA]</scope>
    <source>
        <strain evidence="2">15L</strain>
    </source>
</reference>
<dbReference type="Proteomes" id="UP000035037">
    <property type="component" value="Unassembled WGS sequence"/>
</dbReference>
<evidence type="ECO:0000256" key="1">
    <source>
        <dbReference type="SAM" id="Phobius"/>
    </source>
</evidence>